<dbReference type="Pfam" id="PF13186">
    <property type="entry name" value="SPASM"/>
    <property type="match status" value="1"/>
</dbReference>
<evidence type="ECO:0000259" key="7">
    <source>
        <dbReference type="Pfam" id="PF13186"/>
    </source>
</evidence>
<dbReference type="GO" id="GO:0046872">
    <property type="term" value="F:metal ion binding"/>
    <property type="evidence" value="ECO:0007669"/>
    <property type="project" value="UniProtKB-KW"/>
</dbReference>
<dbReference type="CDD" id="cd01335">
    <property type="entry name" value="Radical_SAM"/>
    <property type="match status" value="1"/>
</dbReference>
<proteinExistence type="predicted"/>
<dbReference type="GO" id="GO:0003824">
    <property type="term" value="F:catalytic activity"/>
    <property type="evidence" value="ECO:0007669"/>
    <property type="project" value="InterPro"/>
</dbReference>
<dbReference type="GO" id="GO:0051536">
    <property type="term" value="F:iron-sulfur cluster binding"/>
    <property type="evidence" value="ECO:0007669"/>
    <property type="project" value="UniProtKB-KW"/>
</dbReference>
<dbReference type="OrthoDB" id="9810775at2"/>
<dbReference type="PANTHER" id="PTHR11228:SF34">
    <property type="entry name" value="TUNGSTEN-CONTAINING ALDEHYDE FERREDOXIN OXIDOREDUCTASE COFACTOR MODIFYING PROTEIN"/>
    <property type="match status" value="1"/>
</dbReference>
<organism evidence="8 9">
    <name type="scientific">Candidimonas nitroreducens</name>
    <dbReference type="NCBI Taxonomy" id="683354"/>
    <lineage>
        <taxon>Bacteria</taxon>
        <taxon>Pseudomonadati</taxon>
        <taxon>Pseudomonadota</taxon>
        <taxon>Betaproteobacteria</taxon>
        <taxon>Burkholderiales</taxon>
        <taxon>Alcaligenaceae</taxon>
        <taxon>Candidimonas</taxon>
    </lineage>
</organism>
<evidence type="ECO:0008006" key="10">
    <source>
        <dbReference type="Google" id="ProtNLM"/>
    </source>
</evidence>
<evidence type="ECO:0000313" key="9">
    <source>
        <dbReference type="Proteomes" id="UP000214603"/>
    </source>
</evidence>
<comment type="cofactor">
    <cofactor evidence="1">
        <name>[4Fe-4S] cluster</name>
        <dbReference type="ChEBI" id="CHEBI:49883"/>
    </cofactor>
</comment>
<evidence type="ECO:0000259" key="6">
    <source>
        <dbReference type="Pfam" id="PF04055"/>
    </source>
</evidence>
<keyword evidence="2" id="KW-0949">S-adenosyl-L-methionine</keyword>
<comment type="caution">
    <text evidence="8">The sequence shown here is derived from an EMBL/GenBank/DDBJ whole genome shotgun (WGS) entry which is preliminary data.</text>
</comment>
<keyword evidence="5" id="KW-0411">Iron-sulfur</keyword>
<dbReference type="SFLD" id="SFLDS00029">
    <property type="entry name" value="Radical_SAM"/>
    <property type="match status" value="1"/>
</dbReference>
<keyword evidence="4" id="KW-0408">Iron</keyword>
<keyword evidence="3" id="KW-0479">Metal-binding</keyword>
<protein>
    <recommendedName>
        <fullName evidence="10">Radical SAM core domain-containing protein</fullName>
    </recommendedName>
</protein>
<evidence type="ECO:0000256" key="2">
    <source>
        <dbReference type="ARBA" id="ARBA00022691"/>
    </source>
</evidence>
<dbReference type="InterPro" id="IPR058240">
    <property type="entry name" value="rSAM_sf"/>
</dbReference>
<dbReference type="Gene3D" id="3.20.20.70">
    <property type="entry name" value="Aldolase class I"/>
    <property type="match status" value="1"/>
</dbReference>
<dbReference type="InterPro" id="IPR050377">
    <property type="entry name" value="Radical_SAM_PqqE_MftC-like"/>
</dbReference>
<feature type="domain" description="4Fe4S-binding SPASM" evidence="7">
    <location>
        <begin position="209"/>
        <end position="256"/>
    </location>
</feature>
<feature type="domain" description="Radical SAM core" evidence="6">
    <location>
        <begin position="20"/>
        <end position="153"/>
    </location>
</feature>
<sequence>MWDDPTSTEGPKERDTLVLNYTMTCPLKCDFCCYGCHPKRSEKMPLEHAIRLVNEASEIPSITCLGLTGGEPLWYWAEVSELMRAACNVKLPFTIATAAPWAENPNEASSRIEFMVNNGIRRANISCDPSHEEFVSRKAVERAATLFVESGIETHVVGTFKTEETMHEYFKNFPTSPLLTIHSRFVAKVGRATKWDNAIESTDINSLACYRRINHDLVVFYDGMAYPCCSTFNRATPGIAIGNAFSEPLKIIWSRVEGSLKFRMMKREGFGRVYEIIKARDPALFAKLPPVDGCQGPCSFCNKIFKSKELTDEINQFFSNYEIEKINDLFHHVEGKYGTEKMKKLIANYIGE</sequence>
<dbReference type="InterPro" id="IPR007197">
    <property type="entry name" value="rSAM"/>
</dbReference>
<dbReference type="EMBL" id="NJIH01000010">
    <property type="protein sequence ID" value="OWT56918.1"/>
    <property type="molecule type" value="Genomic_DNA"/>
</dbReference>
<dbReference type="Proteomes" id="UP000214603">
    <property type="component" value="Unassembled WGS sequence"/>
</dbReference>
<accession>A0A225M6M0</accession>
<dbReference type="CDD" id="cd21109">
    <property type="entry name" value="SPASM"/>
    <property type="match status" value="1"/>
</dbReference>
<evidence type="ECO:0000256" key="1">
    <source>
        <dbReference type="ARBA" id="ARBA00001966"/>
    </source>
</evidence>
<keyword evidence="9" id="KW-1185">Reference proteome</keyword>
<dbReference type="InterPro" id="IPR013785">
    <property type="entry name" value="Aldolase_TIM"/>
</dbReference>
<evidence type="ECO:0000256" key="4">
    <source>
        <dbReference type="ARBA" id="ARBA00023004"/>
    </source>
</evidence>
<dbReference type="AlphaFoldDB" id="A0A225M6M0"/>
<reference evidence="9" key="1">
    <citation type="submission" date="2017-06" db="EMBL/GenBank/DDBJ databases">
        <title>Herbaspirillum phytohormonus sp. nov., isolated from the root nodule of Robinia pseudoacacia in lead-zinc mine.</title>
        <authorList>
            <person name="Fan M."/>
            <person name="Lin Y."/>
        </authorList>
    </citation>
    <scope>NUCLEOTIDE SEQUENCE [LARGE SCALE GENOMIC DNA]</scope>
    <source>
        <strain evidence="9">SC-089</strain>
    </source>
</reference>
<dbReference type="Pfam" id="PF04055">
    <property type="entry name" value="Radical_SAM"/>
    <property type="match status" value="1"/>
</dbReference>
<evidence type="ECO:0000256" key="5">
    <source>
        <dbReference type="ARBA" id="ARBA00023014"/>
    </source>
</evidence>
<dbReference type="InterPro" id="IPR023885">
    <property type="entry name" value="4Fe4S-binding_SPASM_dom"/>
</dbReference>
<dbReference type="SUPFAM" id="SSF102114">
    <property type="entry name" value="Radical SAM enzymes"/>
    <property type="match status" value="1"/>
</dbReference>
<name>A0A225M6M0_9BURK</name>
<dbReference type="RefSeq" id="WP_088604926.1">
    <property type="nucleotide sequence ID" value="NZ_NJIH01000010.1"/>
</dbReference>
<evidence type="ECO:0000256" key="3">
    <source>
        <dbReference type="ARBA" id="ARBA00022723"/>
    </source>
</evidence>
<dbReference type="PANTHER" id="PTHR11228">
    <property type="entry name" value="RADICAL SAM DOMAIN PROTEIN"/>
    <property type="match status" value="1"/>
</dbReference>
<gene>
    <name evidence="8" type="ORF">CEY11_18775</name>
</gene>
<evidence type="ECO:0000313" key="8">
    <source>
        <dbReference type="EMBL" id="OWT56918.1"/>
    </source>
</evidence>